<sequence length="60" mass="7052">LPTRQIVCENRNCKFSPNHPRDCAGPRCKQACWQYRQYPQQYSPNINSVCPTCQQAVMRH</sequence>
<gene>
    <name evidence="1" type="ORF">L210DRAFT_3405329</name>
</gene>
<evidence type="ECO:0000313" key="1">
    <source>
        <dbReference type="EMBL" id="KAF8437502.1"/>
    </source>
</evidence>
<keyword evidence="2" id="KW-1185">Reference proteome</keyword>
<dbReference type="Proteomes" id="UP001194468">
    <property type="component" value="Unassembled WGS sequence"/>
</dbReference>
<evidence type="ECO:0000313" key="2">
    <source>
        <dbReference type="Proteomes" id="UP001194468"/>
    </source>
</evidence>
<comment type="caution">
    <text evidence="1">The sequence shown here is derived from an EMBL/GenBank/DDBJ whole genome shotgun (WGS) entry which is preliminary data.</text>
</comment>
<reference evidence="1" key="1">
    <citation type="submission" date="2019-10" db="EMBL/GenBank/DDBJ databases">
        <authorList>
            <consortium name="DOE Joint Genome Institute"/>
            <person name="Kuo A."/>
            <person name="Miyauchi S."/>
            <person name="Kiss E."/>
            <person name="Drula E."/>
            <person name="Kohler A."/>
            <person name="Sanchez-Garcia M."/>
            <person name="Andreopoulos B."/>
            <person name="Barry K.W."/>
            <person name="Bonito G."/>
            <person name="Buee M."/>
            <person name="Carver A."/>
            <person name="Chen C."/>
            <person name="Cichocki N."/>
            <person name="Clum A."/>
            <person name="Culley D."/>
            <person name="Crous P.W."/>
            <person name="Fauchery L."/>
            <person name="Girlanda M."/>
            <person name="Hayes R."/>
            <person name="Keri Z."/>
            <person name="LaButti K."/>
            <person name="Lipzen A."/>
            <person name="Lombard V."/>
            <person name="Magnuson J."/>
            <person name="Maillard F."/>
            <person name="Morin E."/>
            <person name="Murat C."/>
            <person name="Nolan M."/>
            <person name="Ohm R."/>
            <person name="Pangilinan J."/>
            <person name="Pereira M."/>
            <person name="Perotto S."/>
            <person name="Peter M."/>
            <person name="Riley R."/>
            <person name="Sitrit Y."/>
            <person name="Stielow B."/>
            <person name="Szollosi G."/>
            <person name="Zifcakova L."/>
            <person name="Stursova M."/>
            <person name="Spatafora J.W."/>
            <person name="Tedersoo L."/>
            <person name="Vaario L.-M."/>
            <person name="Yamada A."/>
            <person name="Yan M."/>
            <person name="Wang P."/>
            <person name="Xu J."/>
            <person name="Bruns T."/>
            <person name="Baldrian P."/>
            <person name="Vilgalys R."/>
            <person name="Henrissat B."/>
            <person name="Grigoriev I.V."/>
            <person name="Hibbett D."/>
            <person name="Nagy L.G."/>
            <person name="Martin F.M."/>
        </authorList>
    </citation>
    <scope>NUCLEOTIDE SEQUENCE</scope>
    <source>
        <strain evidence="1">BED1</strain>
    </source>
</reference>
<protein>
    <submittedName>
        <fullName evidence="1">Uncharacterized protein</fullName>
    </submittedName>
</protein>
<feature type="non-terminal residue" evidence="1">
    <location>
        <position position="60"/>
    </location>
</feature>
<dbReference type="EMBL" id="WHUW01000018">
    <property type="protein sequence ID" value="KAF8437502.1"/>
    <property type="molecule type" value="Genomic_DNA"/>
</dbReference>
<organism evidence="1 2">
    <name type="scientific">Boletus edulis BED1</name>
    <dbReference type="NCBI Taxonomy" id="1328754"/>
    <lineage>
        <taxon>Eukaryota</taxon>
        <taxon>Fungi</taxon>
        <taxon>Dikarya</taxon>
        <taxon>Basidiomycota</taxon>
        <taxon>Agaricomycotina</taxon>
        <taxon>Agaricomycetes</taxon>
        <taxon>Agaricomycetidae</taxon>
        <taxon>Boletales</taxon>
        <taxon>Boletineae</taxon>
        <taxon>Boletaceae</taxon>
        <taxon>Boletoideae</taxon>
        <taxon>Boletus</taxon>
    </lineage>
</organism>
<name>A0AAD4GD98_BOLED</name>
<dbReference type="AlphaFoldDB" id="A0AAD4GD98"/>
<reference evidence="1" key="2">
    <citation type="journal article" date="2020" name="Nat. Commun.">
        <title>Large-scale genome sequencing of mycorrhizal fungi provides insights into the early evolution of symbiotic traits.</title>
        <authorList>
            <person name="Miyauchi S."/>
            <person name="Kiss E."/>
            <person name="Kuo A."/>
            <person name="Drula E."/>
            <person name="Kohler A."/>
            <person name="Sanchez-Garcia M."/>
            <person name="Morin E."/>
            <person name="Andreopoulos B."/>
            <person name="Barry K.W."/>
            <person name="Bonito G."/>
            <person name="Buee M."/>
            <person name="Carver A."/>
            <person name="Chen C."/>
            <person name="Cichocki N."/>
            <person name="Clum A."/>
            <person name="Culley D."/>
            <person name="Crous P.W."/>
            <person name="Fauchery L."/>
            <person name="Girlanda M."/>
            <person name="Hayes R.D."/>
            <person name="Keri Z."/>
            <person name="LaButti K."/>
            <person name="Lipzen A."/>
            <person name="Lombard V."/>
            <person name="Magnuson J."/>
            <person name="Maillard F."/>
            <person name="Murat C."/>
            <person name="Nolan M."/>
            <person name="Ohm R.A."/>
            <person name="Pangilinan J."/>
            <person name="Pereira M.F."/>
            <person name="Perotto S."/>
            <person name="Peter M."/>
            <person name="Pfister S."/>
            <person name="Riley R."/>
            <person name="Sitrit Y."/>
            <person name="Stielow J.B."/>
            <person name="Szollosi G."/>
            <person name="Zifcakova L."/>
            <person name="Stursova M."/>
            <person name="Spatafora J.W."/>
            <person name="Tedersoo L."/>
            <person name="Vaario L.M."/>
            <person name="Yamada A."/>
            <person name="Yan M."/>
            <person name="Wang P."/>
            <person name="Xu J."/>
            <person name="Bruns T."/>
            <person name="Baldrian P."/>
            <person name="Vilgalys R."/>
            <person name="Dunand C."/>
            <person name="Henrissat B."/>
            <person name="Grigoriev I.V."/>
            <person name="Hibbett D."/>
            <person name="Nagy L.G."/>
            <person name="Martin F.M."/>
        </authorList>
    </citation>
    <scope>NUCLEOTIDE SEQUENCE</scope>
    <source>
        <strain evidence="1">BED1</strain>
    </source>
</reference>
<accession>A0AAD4GD98</accession>
<proteinExistence type="predicted"/>